<accession>A0A9D9HSD7</accession>
<evidence type="ECO:0000259" key="2">
    <source>
        <dbReference type="Pfam" id="PF02517"/>
    </source>
</evidence>
<reference evidence="3" key="2">
    <citation type="journal article" date="2021" name="PeerJ">
        <title>Extensive microbial diversity within the chicken gut microbiome revealed by metagenomics and culture.</title>
        <authorList>
            <person name="Gilroy R."/>
            <person name="Ravi A."/>
            <person name="Getino M."/>
            <person name="Pursley I."/>
            <person name="Horton D.L."/>
            <person name="Alikhan N.F."/>
            <person name="Baker D."/>
            <person name="Gharbi K."/>
            <person name="Hall N."/>
            <person name="Watson M."/>
            <person name="Adriaenssens E.M."/>
            <person name="Foster-Nyarko E."/>
            <person name="Jarju S."/>
            <person name="Secka A."/>
            <person name="Antonio M."/>
            <person name="Oren A."/>
            <person name="Chaudhuri R.R."/>
            <person name="La Ragione R."/>
            <person name="Hildebrand F."/>
            <person name="Pallen M.J."/>
        </authorList>
    </citation>
    <scope>NUCLEOTIDE SEQUENCE</scope>
    <source>
        <strain evidence="3">G3-3990</strain>
    </source>
</reference>
<keyword evidence="1" id="KW-0812">Transmembrane</keyword>
<keyword evidence="3" id="KW-0378">Hydrolase</keyword>
<proteinExistence type="predicted"/>
<feature type="transmembrane region" description="Helical" evidence="1">
    <location>
        <begin position="15"/>
        <end position="36"/>
    </location>
</feature>
<evidence type="ECO:0000256" key="1">
    <source>
        <dbReference type="SAM" id="Phobius"/>
    </source>
</evidence>
<dbReference type="PANTHER" id="PTHR36435:SF1">
    <property type="entry name" value="CAAX AMINO TERMINAL PROTEASE FAMILY PROTEIN"/>
    <property type="match status" value="1"/>
</dbReference>
<dbReference type="InterPro" id="IPR003675">
    <property type="entry name" value="Rce1/LyrA-like_dom"/>
</dbReference>
<reference evidence="3" key="1">
    <citation type="submission" date="2020-10" db="EMBL/GenBank/DDBJ databases">
        <authorList>
            <person name="Gilroy R."/>
        </authorList>
    </citation>
    <scope>NUCLEOTIDE SEQUENCE</scope>
    <source>
        <strain evidence="3">G3-3990</strain>
    </source>
</reference>
<feature type="transmembrane region" description="Helical" evidence="1">
    <location>
        <begin position="83"/>
        <end position="106"/>
    </location>
</feature>
<evidence type="ECO:0000313" key="3">
    <source>
        <dbReference type="EMBL" id="MBO8458874.1"/>
    </source>
</evidence>
<keyword evidence="3" id="KW-0482">Metalloprotease</keyword>
<dbReference type="Pfam" id="PF02517">
    <property type="entry name" value="Rce1-like"/>
    <property type="match status" value="1"/>
</dbReference>
<dbReference type="Proteomes" id="UP000823641">
    <property type="component" value="Unassembled WGS sequence"/>
</dbReference>
<dbReference type="PROSITE" id="PS51257">
    <property type="entry name" value="PROKAR_LIPOPROTEIN"/>
    <property type="match status" value="1"/>
</dbReference>
<feature type="transmembrane region" description="Helical" evidence="1">
    <location>
        <begin position="180"/>
        <end position="200"/>
    </location>
</feature>
<evidence type="ECO:0000313" key="4">
    <source>
        <dbReference type="Proteomes" id="UP000823641"/>
    </source>
</evidence>
<dbReference type="GO" id="GO:0008237">
    <property type="term" value="F:metallopeptidase activity"/>
    <property type="evidence" value="ECO:0007669"/>
    <property type="project" value="UniProtKB-KW"/>
</dbReference>
<dbReference type="GO" id="GO:0080120">
    <property type="term" value="P:CAAX-box protein maturation"/>
    <property type="evidence" value="ECO:0007669"/>
    <property type="project" value="UniProtKB-ARBA"/>
</dbReference>
<dbReference type="AlphaFoldDB" id="A0A9D9HSD7"/>
<dbReference type="EMBL" id="JADIMG010000004">
    <property type="protein sequence ID" value="MBO8458874.1"/>
    <property type="molecule type" value="Genomic_DNA"/>
</dbReference>
<feature type="domain" description="CAAX prenyl protease 2/Lysostaphin resistance protein A-like" evidence="2">
    <location>
        <begin position="146"/>
        <end position="233"/>
    </location>
</feature>
<dbReference type="PANTHER" id="PTHR36435">
    <property type="entry name" value="SLR1288 PROTEIN"/>
    <property type="match status" value="1"/>
</dbReference>
<feature type="transmembrane region" description="Helical" evidence="1">
    <location>
        <begin position="143"/>
        <end position="160"/>
    </location>
</feature>
<feature type="transmembrane region" description="Helical" evidence="1">
    <location>
        <begin position="260"/>
        <end position="277"/>
    </location>
</feature>
<keyword evidence="1" id="KW-0472">Membrane</keyword>
<gene>
    <name evidence="3" type="ORF">IAA73_00850</name>
</gene>
<dbReference type="GO" id="GO:0004175">
    <property type="term" value="F:endopeptidase activity"/>
    <property type="evidence" value="ECO:0007669"/>
    <property type="project" value="UniProtKB-ARBA"/>
</dbReference>
<feature type="transmembrane region" description="Helical" evidence="1">
    <location>
        <begin position="48"/>
        <end position="68"/>
    </location>
</feature>
<feature type="transmembrane region" description="Helical" evidence="1">
    <location>
        <begin position="220"/>
        <end position="240"/>
    </location>
</feature>
<keyword evidence="3" id="KW-0645">Protease</keyword>
<name>A0A9D9HSD7_9BACT</name>
<dbReference type="InterPro" id="IPR052710">
    <property type="entry name" value="CAAX_protease"/>
</dbReference>
<sequence>MIKLSIKDLPPLGKILLLTCIMLGCSIIAIVLWGLFSDGSLVSLKWMQVVQSVFVFILPCIICCYLWTDQPWKWLKLTNWPHAWPIILTILLFVCGIPFINLLSYWNEQLRLPAFMADIEAWMQAAEANAGNLTEQFLQDSNYAGLLFNLFIMAISPALSEEIFFRGTLQPLLGEKHHPHIAIWSTAILFSAIHMQFYGFIPRMLLGAVLGYTVYWSKSLWLGIIGHAVNNGMAVISYFAANRLNYNAQFLDQLGTGTTLWLGIVSGICVGALLYALRRSLTISNASSRNSSGN</sequence>
<keyword evidence="1" id="KW-1133">Transmembrane helix</keyword>
<comment type="caution">
    <text evidence="3">The sequence shown here is derived from an EMBL/GenBank/DDBJ whole genome shotgun (WGS) entry which is preliminary data.</text>
</comment>
<protein>
    <submittedName>
        <fullName evidence="3">CPBP family intramembrane metalloprotease</fullName>
    </submittedName>
</protein>
<organism evidence="3 4">
    <name type="scientific">Candidatus Gallipaludibacter merdavium</name>
    <dbReference type="NCBI Taxonomy" id="2840839"/>
    <lineage>
        <taxon>Bacteria</taxon>
        <taxon>Pseudomonadati</taxon>
        <taxon>Bacteroidota</taxon>
        <taxon>Bacteroidia</taxon>
        <taxon>Bacteroidales</taxon>
        <taxon>Candidatus Gallipaludibacter</taxon>
    </lineage>
</organism>